<name>J9QM87_9CAUD</name>
<evidence type="ECO:0000313" key="2">
    <source>
        <dbReference type="Proteomes" id="UP000006280"/>
    </source>
</evidence>
<dbReference type="RefSeq" id="YP_006906381.1">
    <property type="nucleotide sequence ID" value="NC_018837.1"/>
</dbReference>
<dbReference type="Proteomes" id="UP000006280">
    <property type="component" value="Segment"/>
</dbReference>
<reference evidence="1 2" key="1">
    <citation type="journal article" date="2012" name="J. Virol.">
        <title>Complete Genome Sequence of Pectobacterium carotovorum subsp. carotovorum Bacteriophage My1.</title>
        <authorList>
            <person name="Lee D.H."/>
            <person name="Lee J.H."/>
            <person name="Shin H."/>
            <person name="Ji S."/>
            <person name="Roh E."/>
            <person name="Jung K."/>
            <person name="Ryu S."/>
            <person name="Choi J."/>
            <person name="Heu S."/>
        </authorList>
    </citation>
    <scope>NUCLEOTIDE SEQUENCE [LARGE SCALE GENOMIC DNA]</scope>
</reference>
<organism evidence="1 2">
    <name type="scientific">Pectobacterium phage My1</name>
    <dbReference type="NCBI Taxonomy" id="1204539"/>
    <lineage>
        <taxon>Viruses</taxon>
        <taxon>Duplodnaviria</taxon>
        <taxon>Heunggongvirae</taxon>
        <taxon>Uroviricota</taxon>
        <taxon>Caudoviricetes</taxon>
        <taxon>Demerecviridae</taxon>
        <taxon>Mccorquodalevirinae</taxon>
        <taxon>Myunavirus</taxon>
        <taxon>Myunavirus My1</taxon>
    </lineage>
</organism>
<dbReference type="EMBL" id="JX195166">
    <property type="protein sequence ID" value="AFQ22288.1"/>
    <property type="molecule type" value="Genomic_DNA"/>
</dbReference>
<keyword evidence="2" id="KW-1185">Reference proteome</keyword>
<accession>J9QM87</accession>
<dbReference type="GeneID" id="13826831"/>
<dbReference type="KEGG" id="vg:13826831"/>
<evidence type="ECO:0000313" key="1">
    <source>
        <dbReference type="EMBL" id="AFQ22288.1"/>
    </source>
</evidence>
<protein>
    <submittedName>
        <fullName evidence="1">Uncharacterized protein</fullName>
    </submittedName>
</protein>
<sequence length="314" mass="35134">MAYGVQITPSTGKPYTFTEDTMFVYLAAAGQTNSIGQHYNTGYVPPPGYDIVVIVPTSLSHTPDTPSSYITHYINNAGQVVLHIIPDYIRNTYILRGTYWYILLVPKLDVKTSSYGISILGGNRYTELSDGTKVTTCVYYGDVTVYTGWHPRNVLPSFNDSTHLCFYYYEGDYAMIGTDNGSLRFMDWNGYYNHGRSWPAKVVILSRTTLRATSSGINIWAKNGDVVFNSSDMQVGTGKIITNPSDTFTFSIPGINRPMFLPERCAKNGPVEYWRASKGNQLTANGVNWGYASPFMTLDFAQSIFIDADNYFNF</sequence>
<gene>
    <name evidence="1" type="ORF">My1_129</name>
</gene>
<proteinExistence type="predicted"/>